<evidence type="ECO:0000256" key="4">
    <source>
        <dbReference type="ARBA" id="ARBA00022692"/>
    </source>
</evidence>
<dbReference type="AlphaFoldDB" id="A0A3S3P576"/>
<evidence type="ECO:0000256" key="9">
    <source>
        <dbReference type="ARBA" id="ARBA00023136"/>
    </source>
</evidence>
<evidence type="ECO:0000256" key="5">
    <source>
        <dbReference type="ARBA" id="ARBA00022927"/>
    </source>
</evidence>
<dbReference type="InterPro" id="IPR045242">
    <property type="entry name" value="Syntaxin"/>
</dbReference>
<keyword evidence="5" id="KW-0653">Protein transport</keyword>
<dbReference type="EMBL" id="NCKU01001349">
    <property type="protein sequence ID" value="RWS12350.1"/>
    <property type="molecule type" value="Genomic_DNA"/>
</dbReference>
<comment type="caution">
    <text evidence="11">The sequence shown here is derived from an EMBL/GenBank/DDBJ whole genome shotgun (WGS) entry which is preliminary data.</text>
</comment>
<evidence type="ECO:0000256" key="1">
    <source>
        <dbReference type="ARBA" id="ARBA00004409"/>
    </source>
</evidence>
<dbReference type="SUPFAM" id="SSF47661">
    <property type="entry name" value="t-snare proteins"/>
    <property type="match status" value="1"/>
</dbReference>
<evidence type="ECO:0000256" key="7">
    <source>
        <dbReference type="ARBA" id="ARBA00023034"/>
    </source>
</evidence>
<dbReference type="PANTHER" id="PTHR19957:SF83">
    <property type="entry name" value="SYNTAXIN-16"/>
    <property type="match status" value="1"/>
</dbReference>
<keyword evidence="6" id="KW-1133">Transmembrane helix</keyword>
<dbReference type="PROSITE" id="PS50192">
    <property type="entry name" value="T_SNARE"/>
    <property type="match status" value="1"/>
</dbReference>
<dbReference type="GO" id="GO:0006886">
    <property type="term" value="P:intracellular protein transport"/>
    <property type="evidence" value="ECO:0007669"/>
    <property type="project" value="InterPro"/>
</dbReference>
<dbReference type="GO" id="GO:0048278">
    <property type="term" value="P:vesicle docking"/>
    <property type="evidence" value="ECO:0007669"/>
    <property type="project" value="TreeGrafter"/>
</dbReference>
<reference evidence="11 12" key="1">
    <citation type="journal article" date="2018" name="Gigascience">
        <title>Genomes of trombidid mites reveal novel predicted allergens and laterally-transferred genes associated with secondary metabolism.</title>
        <authorList>
            <person name="Dong X."/>
            <person name="Chaisiri K."/>
            <person name="Xia D."/>
            <person name="Armstrong S.D."/>
            <person name="Fang Y."/>
            <person name="Donnelly M.J."/>
            <person name="Kadowaki T."/>
            <person name="McGarry J.W."/>
            <person name="Darby A.C."/>
            <person name="Makepeace B.L."/>
        </authorList>
    </citation>
    <scope>NUCLEOTIDE SEQUENCE [LARGE SCALE GENOMIC DNA]</scope>
    <source>
        <strain evidence="11">UoL-WK</strain>
    </source>
</reference>
<organism evidence="11 12">
    <name type="scientific">Dinothrombium tinctorium</name>
    <dbReference type="NCBI Taxonomy" id="1965070"/>
    <lineage>
        <taxon>Eukaryota</taxon>
        <taxon>Metazoa</taxon>
        <taxon>Ecdysozoa</taxon>
        <taxon>Arthropoda</taxon>
        <taxon>Chelicerata</taxon>
        <taxon>Arachnida</taxon>
        <taxon>Acari</taxon>
        <taxon>Acariformes</taxon>
        <taxon>Trombidiformes</taxon>
        <taxon>Prostigmata</taxon>
        <taxon>Anystina</taxon>
        <taxon>Parasitengona</taxon>
        <taxon>Trombidioidea</taxon>
        <taxon>Trombidiidae</taxon>
        <taxon>Dinothrombium</taxon>
    </lineage>
</organism>
<dbReference type="GO" id="GO:0005484">
    <property type="term" value="F:SNAP receptor activity"/>
    <property type="evidence" value="ECO:0007669"/>
    <property type="project" value="InterPro"/>
</dbReference>
<dbReference type="PANTHER" id="PTHR19957">
    <property type="entry name" value="SYNTAXIN"/>
    <property type="match status" value="1"/>
</dbReference>
<evidence type="ECO:0000256" key="2">
    <source>
        <dbReference type="ARBA" id="ARBA00009063"/>
    </source>
</evidence>
<keyword evidence="4" id="KW-0812">Transmembrane</keyword>
<protein>
    <submittedName>
        <fullName evidence="11">Syntaxin-16-like protein</fullName>
    </submittedName>
</protein>
<dbReference type="InterPro" id="IPR006012">
    <property type="entry name" value="Syntaxin/epimorphin_CS"/>
</dbReference>
<comment type="similarity">
    <text evidence="2">Belongs to the syntaxin family.</text>
</comment>
<dbReference type="PROSITE" id="PS00914">
    <property type="entry name" value="SYNTAXIN"/>
    <property type="match status" value="1"/>
</dbReference>
<evidence type="ECO:0000256" key="6">
    <source>
        <dbReference type="ARBA" id="ARBA00022989"/>
    </source>
</evidence>
<feature type="domain" description="T-SNARE coiled-coil homology" evidence="10">
    <location>
        <begin position="200"/>
        <end position="262"/>
    </location>
</feature>
<proteinExistence type="inferred from homology"/>
<dbReference type="SMART" id="SM00397">
    <property type="entry name" value="t_SNARE"/>
    <property type="match status" value="1"/>
</dbReference>
<evidence type="ECO:0000313" key="12">
    <source>
        <dbReference type="Proteomes" id="UP000285301"/>
    </source>
</evidence>
<dbReference type="CDD" id="cd15845">
    <property type="entry name" value="SNARE_syntaxin16"/>
    <property type="match status" value="1"/>
</dbReference>
<dbReference type="InterPro" id="IPR000727">
    <property type="entry name" value="T_SNARE_dom"/>
</dbReference>
<evidence type="ECO:0000259" key="10">
    <source>
        <dbReference type="PROSITE" id="PS50192"/>
    </source>
</evidence>
<dbReference type="Proteomes" id="UP000285301">
    <property type="component" value="Unassembled WGS sequence"/>
</dbReference>
<comment type="subcellular location">
    <subcellularLocation>
        <location evidence="1">Golgi apparatus membrane</location>
        <topology evidence="1">Single-pass type IV membrane protein</topology>
    </subcellularLocation>
</comment>
<dbReference type="Gene3D" id="1.20.58.70">
    <property type="match status" value="1"/>
</dbReference>
<keyword evidence="3" id="KW-0813">Transport</keyword>
<accession>A0A3S3P576</accession>
<dbReference type="OrthoDB" id="10251371at2759"/>
<keyword evidence="8" id="KW-0175">Coiled coil</keyword>
<dbReference type="GO" id="GO:0006906">
    <property type="term" value="P:vesicle fusion"/>
    <property type="evidence" value="ECO:0007669"/>
    <property type="project" value="TreeGrafter"/>
</dbReference>
<dbReference type="GO" id="GO:0031201">
    <property type="term" value="C:SNARE complex"/>
    <property type="evidence" value="ECO:0007669"/>
    <property type="project" value="TreeGrafter"/>
</dbReference>
<evidence type="ECO:0000313" key="11">
    <source>
        <dbReference type="EMBL" id="RWS12350.1"/>
    </source>
</evidence>
<dbReference type="GO" id="GO:0000139">
    <property type="term" value="C:Golgi membrane"/>
    <property type="evidence" value="ECO:0007669"/>
    <property type="project" value="UniProtKB-SubCell"/>
</dbReference>
<dbReference type="STRING" id="1965070.A0A3S3P576"/>
<name>A0A3S3P576_9ACAR</name>
<dbReference type="Pfam" id="PF05739">
    <property type="entry name" value="SNARE"/>
    <property type="match status" value="1"/>
</dbReference>
<keyword evidence="7" id="KW-0333">Golgi apparatus</keyword>
<sequence length="272" mass="31430">ADCDEEKVNLINNGEAKFERDDSDASDGPPSWLQLLNEFRFEANNIKKKISQLREVQESLLRSTLTASSIFENDSDNNANKEKEKEIDLRSQEISRLITQLHSLLVEIKTLRSLNPTSKIIANILLFANKEICDLSQNYRQSQRQYVNKLQSREKFSQQFIINIDDCMDSSFDEFNNEKLIETEEPKTLFKQTFVDAFDDKILKEREREISVILKSINELNQIFQDINTTVVNQGTLLDRIDFNIENVQSQVEEGVIQLSKAEKSLSCKISP</sequence>
<dbReference type="GO" id="GO:0000149">
    <property type="term" value="F:SNARE binding"/>
    <property type="evidence" value="ECO:0007669"/>
    <property type="project" value="TreeGrafter"/>
</dbReference>
<keyword evidence="9" id="KW-0472">Membrane</keyword>
<feature type="non-terminal residue" evidence="11">
    <location>
        <position position="1"/>
    </location>
</feature>
<keyword evidence="12" id="KW-1185">Reference proteome</keyword>
<dbReference type="InterPro" id="IPR010989">
    <property type="entry name" value="SNARE"/>
</dbReference>
<gene>
    <name evidence="11" type="ORF">B4U79_15232</name>
</gene>
<evidence type="ECO:0000256" key="3">
    <source>
        <dbReference type="ARBA" id="ARBA00022448"/>
    </source>
</evidence>
<evidence type="ECO:0000256" key="8">
    <source>
        <dbReference type="ARBA" id="ARBA00023054"/>
    </source>
</evidence>